<keyword evidence="2" id="KW-1185">Reference proteome</keyword>
<dbReference type="Proteomes" id="UP000499080">
    <property type="component" value="Unassembled WGS sequence"/>
</dbReference>
<gene>
    <name evidence="1" type="ORF">AVEN_182648_1</name>
</gene>
<organism evidence="1 2">
    <name type="scientific">Araneus ventricosus</name>
    <name type="common">Orbweaver spider</name>
    <name type="synonym">Epeira ventricosa</name>
    <dbReference type="NCBI Taxonomy" id="182803"/>
    <lineage>
        <taxon>Eukaryota</taxon>
        <taxon>Metazoa</taxon>
        <taxon>Ecdysozoa</taxon>
        <taxon>Arthropoda</taxon>
        <taxon>Chelicerata</taxon>
        <taxon>Arachnida</taxon>
        <taxon>Araneae</taxon>
        <taxon>Araneomorphae</taxon>
        <taxon>Entelegynae</taxon>
        <taxon>Araneoidea</taxon>
        <taxon>Araneidae</taxon>
        <taxon>Araneus</taxon>
    </lineage>
</organism>
<accession>A0A4Y2IPF1</accession>
<dbReference type="EMBL" id="BGPR01107412">
    <property type="protein sequence ID" value="GBM79534.1"/>
    <property type="molecule type" value="Genomic_DNA"/>
</dbReference>
<reference evidence="1 2" key="1">
    <citation type="journal article" date="2019" name="Sci. Rep.">
        <title>Orb-weaving spider Araneus ventricosus genome elucidates the spidroin gene catalogue.</title>
        <authorList>
            <person name="Kono N."/>
            <person name="Nakamura H."/>
            <person name="Ohtoshi R."/>
            <person name="Moran D.A.P."/>
            <person name="Shinohara A."/>
            <person name="Yoshida Y."/>
            <person name="Fujiwara M."/>
            <person name="Mori M."/>
            <person name="Tomita M."/>
            <person name="Arakawa K."/>
        </authorList>
    </citation>
    <scope>NUCLEOTIDE SEQUENCE [LARGE SCALE GENOMIC DNA]</scope>
</reference>
<evidence type="ECO:0000313" key="2">
    <source>
        <dbReference type="Proteomes" id="UP000499080"/>
    </source>
</evidence>
<proteinExistence type="predicted"/>
<evidence type="ECO:0000313" key="1">
    <source>
        <dbReference type="EMBL" id="GBM79534.1"/>
    </source>
</evidence>
<comment type="caution">
    <text evidence="1">The sequence shown here is derived from an EMBL/GenBank/DDBJ whole genome shotgun (WGS) entry which is preliminary data.</text>
</comment>
<sequence length="97" mass="10701">MDHSHGDPPAFAREPHSPSPTCLNFVVFALLKESCSLSPHSHFSCITQNSKSITEEDENPNFSAAPRRFPSYFRVDDGFGSGATEFAWNGLNVDVEL</sequence>
<name>A0A4Y2IPF1_ARAVE</name>
<protein>
    <submittedName>
        <fullName evidence="1">Uncharacterized protein</fullName>
    </submittedName>
</protein>
<dbReference type="AlphaFoldDB" id="A0A4Y2IPF1"/>